<dbReference type="PANTHER" id="PTHR10913">
    <property type="entry name" value="FOLLISTATIN-RELATED"/>
    <property type="match status" value="1"/>
</dbReference>
<evidence type="ECO:0000256" key="1">
    <source>
        <dbReference type="ARBA" id="ARBA00022723"/>
    </source>
</evidence>
<keyword evidence="2" id="KW-0732">Signal</keyword>
<dbReference type="PROSITE" id="PS51465">
    <property type="entry name" value="KAZAL_2"/>
    <property type="match status" value="1"/>
</dbReference>
<keyword evidence="3" id="KW-0106">Calcium</keyword>
<dbReference type="SUPFAM" id="SSF100895">
    <property type="entry name" value="Kazal-type serine protease inhibitors"/>
    <property type="match status" value="1"/>
</dbReference>
<name>A0AAD9BI16_DISEL</name>
<dbReference type="Proteomes" id="UP001228049">
    <property type="component" value="Unassembled WGS sequence"/>
</dbReference>
<organism evidence="6 7">
    <name type="scientific">Dissostichus eleginoides</name>
    <name type="common">Patagonian toothfish</name>
    <name type="synonym">Dissostichus amissus</name>
    <dbReference type="NCBI Taxonomy" id="100907"/>
    <lineage>
        <taxon>Eukaryota</taxon>
        <taxon>Metazoa</taxon>
        <taxon>Chordata</taxon>
        <taxon>Craniata</taxon>
        <taxon>Vertebrata</taxon>
        <taxon>Euteleostomi</taxon>
        <taxon>Actinopterygii</taxon>
        <taxon>Neopterygii</taxon>
        <taxon>Teleostei</taxon>
        <taxon>Neoteleostei</taxon>
        <taxon>Acanthomorphata</taxon>
        <taxon>Eupercaria</taxon>
        <taxon>Perciformes</taxon>
        <taxon>Notothenioidei</taxon>
        <taxon>Nototheniidae</taxon>
        <taxon>Dissostichus</taxon>
    </lineage>
</organism>
<dbReference type="CDD" id="cd00104">
    <property type="entry name" value="KAZAL_FS"/>
    <property type="match status" value="1"/>
</dbReference>
<evidence type="ECO:0000256" key="3">
    <source>
        <dbReference type="ARBA" id="ARBA00022837"/>
    </source>
</evidence>
<comment type="caution">
    <text evidence="6">The sequence shown here is derived from an EMBL/GenBank/DDBJ whole genome shotgun (WGS) entry which is preliminary data.</text>
</comment>
<gene>
    <name evidence="6" type="ORF">KUDE01_023172</name>
</gene>
<keyword evidence="1" id="KW-0479">Metal-binding</keyword>
<dbReference type="GO" id="GO:0005615">
    <property type="term" value="C:extracellular space"/>
    <property type="evidence" value="ECO:0007669"/>
    <property type="project" value="TreeGrafter"/>
</dbReference>
<dbReference type="PANTHER" id="PTHR10913:SF9">
    <property type="entry name" value="FOLLISTATIN-RELATED PROTEIN 4"/>
    <property type="match status" value="1"/>
</dbReference>
<feature type="domain" description="Kazal-like" evidence="5">
    <location>
        <begin position="10"/>
        <end position="57"/>
    </location>
</feature>
<keyword evidence="4" id="KW-1015">Disulfide bond</keyword>
<keyword evidence="7" id="KW-1185">Reference proteome</keyword>
<evidence type="ECO:0000313" key="7">
    <source>
        <dbReference type="Proteomes" id="UP001228049"/>
    </source>
</evidence>
<dbReference type="PROSITE" id="PS00018">
    <property type="entry name" value="EF_HAND_1"/>
    <property type="match status" value="1"/>
</dbReference>
<dbReference type="GO" id="GO:0030154">
    <property type="term" value="P:cell differentiation"/>
    <property type="evidence" value="ECO:0007669"/>
    <property type="project" value="TreeGrafter"/>
</dbReference>
<dbReference type="GO" id="GO:0030510">
    <property type="term" value="P:regulation of BMP signaling pathway"/>
    <property type="evidence" value="ECO:0007669"/>
    <property type="project" value="TreeGrafter"/>
</dbReference>
<dbReference type="SUPFAM" id="SSF47473">
    <property type="entry name" value="EF-hand"/>
    <property type="match status" value="1"/>
</dbReference>
<dbReference type="InterPro" id="IPR036058">
    <property type="entry name" value="Kazal_dom_sf"/>
</dbReference>
<proteinExistence type="predicted"/>
<dbReference type="AlphaFoldDB" id="A0AAD9BI16"/>
<dbReference type="InterPro" id="IPR002350">
    <property type="entry name" value="Kazal_dom"/>
</dbReference>
<dbReference type="InterPro" id="IPR018247">
    <property type="entry name" value="EF_Hand_1_Ca_BS"/>
</dbReference>
<dbReference type="SMART" id="SM00280">
    <property type="entry name" value="KAZAL"/>
    <property type="match status" value="1"/>
</dbReference>
<dbReference type="Gene3D" id="1.10.238.10">
    <property type="entry name" value="EF-hand"/>
    <property type="match status" value="1"/>
</dbReference>
<dbReference type="GO" id="GO:0046872">
    <property type="term" value="F:metal ion binding"/>
    <property type="evidence" value="ECO:0007669"/>
    <property type="project" value="UniProtKB-KW"/>
</dbReference>
<dbReference type="Gene3D" id="3.30.60.30">
    <property type="match status" value="1"/>
</dbReference>
<dbReference type="EMBL" id="JASDAP010000023">
    <property type="protein sequence ID" value="KAK1882389.1"/>
    <property type="molecule type" value="Genomic_DNA"/>
</dbReference>
<evidence type="ECO:0000313" key="6">
    <source>
        <dbReference type="EMBL" id="KAK1882389.1"/>
    </source>
</evidence>
<dbReference type="FunFam" id="1.10.238.10:FF:000311">
    <property type="entry name" value="Follistatin-like 4"/>
    <property type="match status" value="1"/>
</dbReference>
<evidence type="ECO:0000256" key="2">
    <source>
        <dbReference type="ARBA" id="ARBA00022729"/>
    </source>
</evidence>
<evidence type="ECO:0000256" key="4">
    <source>
        <dbReference type="ARBA" id="ARBA00023157"/>
    </source>
</evidence>
<evidence type="ECO:0000259" key="5">
    <source>
        <dbReference type="PROSITE" id="PS51465"/>
    </source>
</evidence>
<reference evidence="6" key="1">
    <citation type="submission" date="2023-04" db="EMBL/GenBank/DDBJ databases">
        <title>Chromosome-level genome of Chaenocephalus aceratus.</title>
        <authorList>
            <person name="Park H."/>
        </authorList>
    </citation>
    <scope>NUCLEOTIDE SEQUENCE</scope>
    <source>
        <strain evidence="6">DE</strain>
        <tissue evidence="6">Muscle</tissue>
    </source>
</reference>
<protein>
    <submittedName>
        <fullName evidence="6">Follistatin-related protein 4</fullName>
    </submittedName>
</protein>
<dbReference type="Pfam" id="PF07648">
    <property type="entry name" value="Kazal_2"/>
    <property type="match status" value="1"/>
</dbReference>
<sequence length="176" mass="20520">MADTGRAECVCQEKCRPSFVPVCGSDGRFYENHCEVYRTACLERRRIYVVHSKDCFFKGNACTMSEYNRLKSMLLDMQPKVLKNGGQSQQRDMEEKRARVDTMFKYLDVDQDGRLVSGELEKISMKEHLEDSLLECTMQDLLRYDDYNNDRHLSLHEFYTAFHGQLSDIAWPASGF</sequence>
<dbReference type="InterPro" id="IPR011992">
    <property type="entry name" value="EF-hand-dom_pair"/>
</dbReference>
<accession>A0AAD9BI16</accession>
<dbReference type="InterPro" id="IPR050653">
    <property type="entry name" value="Prot_Inhib_GrowthFact_Antg"/>
</dbReference>